<dbReference type="AlphaFoldDB" id="A0A1M5XPA5"/>
<dbReference type="PANTHER" id="PTHR42760">
    <property type="entry name" value="SHORT-CHAIN DEHYDROGENASES/REDUCTASES FAMILY MEMBER"/>
    <property type="match status" value="1"/>
</dbReference>
<dbReference type="PRINTS" id="PR00081">
    <property type="entry name" value="GDHRDH"/>
</dbReference>
<evidence type="ECO:0000313" key="3">
    <source>
        <dbReference type="Proteomes" id="UP000184221"/>
    </source>
</evidence>
<reference evidence="2 3" key="1">
    <citation type="submission" date="2016-11" db="EMBL/GenBank/DDBJ databases">
        <authorList>
            <person name="Jaros S."/>
            <person name="Januszkiewicz K."/>
            <person name="Wedrychowicz H."/>
        </authorList>
    </citation>
    <scope>NUCLEOTIDE SEQUENCE [LARGE SCALE GENOMIC DNA]</scope>
    <source>
        <strain evidence="2 3">DSM 29431</strain>
    </source>
</reference>
<dbReference type="GO" id="GO:0016616">
    <property type="term" value="F:oxidoreductase activity, acting on the CH-OH group of donors, NAD or NADP as acceptor"/>
    <property type="evidence" value="ECO:0007669"/>
    <property type="project" value="TreeGrafter"/>
</dbReference>
<comment type="similarity">
    <text evidence="1">Belongs to the short-chain dehydrogenases/reductases (SDR) family.</text>
</comment>
<keyword evidence="3" id="KW-1185">Reference proteome</keyword>
<dbReference type="FunFam" id="3.40.50.720:FF:000084">
    <property type="entry name" value="Short-chain dehydrogenase reductase"/>
    <property type="match status" value="1"/>
</dbReference>
<dbReference type="RefSeq" id="WP_072779890.1">
    <property type="nucleotide sequence ID" value="NZ_FQXC01000007.1"/>
</dbReference>
<dbReference type="OrthoDB" id="9797020at2"/>
<dbReference type="CDD" id="cd05233">
    <property type="entry name" value="SDR_c"/>
    <property type="match status" value="1"/>
</dbReference>
<evidence type="ECO:0000256" key="1">
    <source>
        <dbReference type="ARBA" id="ARBA00006484"/>
    </source>
</evidence>
<organism evidence="2 3">
    <name type="scientific">Marivita hallyeonensis</name>
    <dbReference type="NCBI Taxonomy" id="996342"/>
    <lineage>
        <taxon>Bacteria</taxon>
        <taxon>Pseudomonadati</taxon>
        <taxon>Pseudomonadota</taxon>
        <taxon>Alphaproteobacteria</taxon>
        <taxon>Rhodobacterales</taxon>
        <taxon>Roseobacteraceae</taxon>
        <taxon>Marivita</taxon>
    </lineage>
</organism>
<dbReference type="InterPro" id="IPR036291">
    <property type="entry name" value="NAD(P)-bd_dom_sf"/>
</dbReference>
<proteinExistence type="inferred from homology"/>
<dbReference type="PRINTS" id="PR00080">
    <property type="entry name" value="SDRFAMILY"/>
</dbReference>
<dbReference type="PROSITE" id="PS00061">
    <property type="entry name" value="ADH_SHORT"/>
    <property type="match status" value="1"/>
</dbReference>
<sequence>MGRLTDKTAFVAGAGSASTGVSNGMACAVAYGREGARVFAVDRDATALNVTLAALSEDGVTGTGHVADMTDEAQVAAAVEVCVRAYGTIDILHNNIGTATAGGPVEISEDDWDRVMEINLTTAFLACKYALPVMTARKSGVISMISSLAGQVDSGSAYIDYAASKAAMDQLAQAVAIDNAANGVRCNAILPGLIATPFAMAVPSVVAKTAKDTDFNAPVASDLVPMGHLGTPWDVAGAAVFLASDDARFITGTTLRVDGGIGNTIATAGAAA</sequence>
<accession>A0A1M5XPA5</accession>
<dbReference type="SUPFAM" id="SSF51735">
    <property type="entry name" value="NAD(P)-binding Rossmann-fold domains"/>
    <property type="match status" value="1"/>
</dbReference>
<dbReference type="STRING" id="996342.SAMN05443551_4038"/>
<dbReference type="EMBL" id="FQXC01000007">
    <property type="protein sequence ID" value="SHI01103.1"/>
    <property type="molecule type" value="Genomic_DNA"/>
</dbReference>
<dbReference type="Gene3D" id="3.40.50.720">
    <property type="entry name" value="NAD(P)-binding Rossmann-like Domain"/>
    <property type="match status" value="1"/>
</dbReference>
<dbReference type="InterPro" id="IPR002347">
    <property type="entry name" value="SDR_fam"/>
</dbReference>
<dbReference type="Pfam" id="PF13561">
    <property type="entry name" value="adh_short_C2"/>
    <property type="match status" value="1"/>
</dbReference>
<protein>
    <submittedName>
        <fullName evidence="2">NAD(P)-dependent dehydrogenase, short-chain alcohol dehydrogenase family</fullName>
    </submittedName>
</protein>
<evidence type="ECO:0000313" key="2">
    <source>
        <dbReference type="EMBL" id="SHI01103.1"/>
    </source>
</evidence>
<gene>
    <name evidence="2" type="ORF">SAMN05443551_4038</name>
</gene>
<dbReference type="Proteomes" id="UP000184221">
    <property type="component" value="Unassembled WGS sequence"/>
</dbReference>
<name>A0A1M5XPA5_9RHOB</name>
<dbReference type="InterPro" id="IPR020904">
    <property type="entry name" value="Sc_DH/Rdtase_CS"/>
</dbReference>